<dbReference type="AlphaFoldDB" id="A0A2T3JKC9"/>
<protein>
    <submittedName>
        <fullName evidence="1">Uncharacterized protein</fullName>
    </submittedName>
</protein>
<keyword evidence="2" id="KW-1185">Reference proteome</keyword>
<dbReference type="OrthoDB" id="5832354at2"/>
<name>A0A2T3JKC9_9GAMM</name>
<organism evidence="1 2">
    <name type="scientific">Photobacterium frigidiphilum</name>
    <dbReference type="NCBI Taxonomy" id="264736"/>
    <lineage>
        <taxon>Bacteria</taxon>
        <taxon>Pseudomonadati</taxon>
        <taxon>Pseudomonadota</taxon>
        <taxon>Gammaproteobacteria</taxon>
        <taxon>Vibrionales</taxon>
        <taxon>Vibrionaceae</taxon>
        <taxon>Photobacterium</taxon>
    </lineage>
</organism>
<dbReference type="RefSeq" id="WP_107242244.1">
    <property type="nucleotide sequence ID" value="NZ_PYMJ01000006.1"/>
</dbReference>
<dbReference type="SUPFAM" id="SSF46785">
    <property type="entry name" value="Winged helix' DNA-binding domain"/>
    <property type="match status" value="1"/>
</dbReference>
<dbReference type="Proteomes" id="UP000240987">
    <property type="component" value="Unassembled WGS sequence"/>
</dbReference>
<dbReference type="InterPro" id="IPR036390">
    <property type="entry name" value="WH_DNA-bd_sf"/>
</dbReference>
<evidence type="ECO:0000313" key="1">
    <source>
        <dbReference type="EMBL" id="PSU49456.1"/>
    </source>
</evidence>
<reference evidence="1 2" key="1">
    <citation type="submission" date="2018-01" db="EMBL/GenBank/DDBJ databases">
        <title>Whole genome sequencing of Histamine producing bacteria.</title>
        <authorList>
            <person name="Butler K."/>
        </authorList>
    </citation>
    <scope>NUCLEOTIDE SEQUENCE [LARGE SCALE GENOMIC DNA]</scope>
    <source>
        <strain evidence="1 2">JCM 12947</strain>
    </source>
</reference>
<accession>A0A2T3JKC9</accession>
<evidence type="ECO:0000313" key="2">
    <source>
        <dbReference type="Proteomes" id="UP000240987"/>
    </source>
</evidence>
<gene>
    <name evidence="1" type="ORF">C9J12_08175</name>
</gene>
<sequence>MLVEKIIEQLRDHPATRTELTVSVGGASKRGVHGRLQMLIARGFITRSNRKPYVYTLVTEVGLFIPCPACRRVRPCWVLTGGVCNYCRNLKGAWISKVEGAKEPIPKKQRAANTRAQQYKNDDAVSRAFHRLLRCASIGGA</sequence>
<proteinExistence type="predicted"/>
<dbReference type="EMBL" id="PYMJ01000006">
    <property type="protein sequence ID" value="PSU49456.1"/>
    <property type="molecule type" value="Genomic_DNA"/>
</dbReference>
<comment type="caution">
    <text evidence="1">The sequence shown here is derived from an EMBL/GenBank/DDBJ whole genome shotgun (WGS) entry which is preliminary data.</text>
</comment>